<feature type="region of interest" description="Disordered" evidence="1">
    <location>
        <begin position="213"/>
        <end position="291"/>
    </location>
</feature>
<feature type="compositionally biased region" description="Basic and acidic residues" evidence="1">
    <location>
        <begin position="84"/>
        <end position="107"/>
    </location>
</feature>
<feature type="compositionally biased region" description="Basic and acidic residues" evidence="1">
    <location>
        <begin position="1"/>
        <end position="11"/>
    </location>
</feature>
<feature type="region of interest" description="Disordered" evidence="1">
    <location>
        <begin position="1"/>
        <end position="32"/>
    </location>
</feature>
<protein>
    <submittedName>
        <fullName evidence="2">Uncharacterized protein</fullName>
    </submittedName>
</protein>
<keyword evidence="3" id="KW-1185">Reference proteome</keyword>
<dbReference type="EMBL" id="AWUE01023561">
    <property type="protein sequence ID" value="OMO53325.1"/>
    <property type="molecule type" value="Genomic_DNA"/>
</dbReference>
<feature type="compositionally biased region" description="Low complexity" evidence="1">
    <location>
        <begin position="140"/>
        <end position="152"/>
    </location>
</feature>
<evidence type="ECO:0000256" key="1">
    <source>
        <dbReference type="SAM" id="MobiDB-lite"/>
    </source>
</evidence>
<evidence type="ECO:0000313" key="3">
    <source>
        <dbReference type="Proteomes" id="UP000187203"/>
    </source>
</evidence>
<feature type="compositionally biased region" description="Polar residues" evidence="1">
    <location>
        <begin position="279"/>
        <end position="291"/>
    </location>
</feature>
<dbReference type="AlphaFoldDB" id="A0A1R3G5G5"/>
<gene>
    <name evidence="2" type="ORF">COLO4_36777</name>
</gene>
<reference evidence="3" key="1">
    <citation type="submission" date="2013-09" db="EMBL/GenBank/DDBJ databases">
        <title>Corchorus olitorius genome sequencing.</title>
        <authorList>
            <person name="Alam M."/>
            <person name="Haque M.S."/>
            <person name="Islam M.S."/>
            <person name="Emdad E.M."/>
            <person name="Islam M.M."/>
            <person name="Ahmed B."/>
            <person name="Halim A."/>
            <person name="Hossen Q.M.M."/>
            <person name="Hossain M.Z."/>
            <person name="Ahmed R."/>
            <person name="Khan M.M."/>
            <person name="Islam R."/>
            <person name="Rashid M.M."/>
            <person name="Khan S.A."/>
            <person name="Rahman M.S."/>
            <person name="Alam M."/>
            <person name="Yahiya A.S."/>
            <person name="Khan M.S."/>
            <person name="Azam M.S."/>
            <person name="Haque T."/>
            <person name="Lashkar M.Z.H."/>
            <person name="Akhand A.I."/>
            <person name="Morshed G."/>
            <person name="Roy S."/>
            <person name="Uddin K.S."/>
            <person name="Rabeya T."/>
            <person name="Hossain A.S."/>
            <person name="Chowdhury A."/>
            <person name="Snigdha A.R."/>
            <person name="Mortoza M.S."/>
            <person name="Matin S.A."/>
            <person name="Hoque S.M.E."/>
            <person name="Islam M.K."/>
            <person name="Roy D.K."/>
            <person name="Haider R."/>
            <person name="Moosa M.M."/>
            <person name="Elias S.M."/>
            <person name="Hasan A.M."/>
            <person name="Jahan S."/>
            <person name="Shafiuddin M."/>
            <person name="Mahmood N."/>
            <person name="Shommy N.S."/>
        </authorList>
    </citation>
    <scope>NUCLEOTIDE SEQUENCE [LARGE SCALE GENOMIC DNA]</scope>
    <source>
        <strain evidence="3">cv. O-4</strain>
    </source>
</reference>
<accession>A0A1R3G5G5</accession>
<feature type="region of interest" description="Disordered" evidence="1">
    <location>
        <begin position="67"/>
        <end position="198"/>
    </location>
</feature>
<name>A0A1R3G5G5_9ROSI</name>
<proteinExistence type="predicted"/>
<feature type="compositionally biased region" description="Polar residues" evidence="1">
    <location>
        <begin position="120"/>
        <end position="135"/>
    </location>
</feature>
<feature type="compositionally biased region" description="Pro residues" evidence="1">
    <location>
        <begin position="255"/>
        <end position="267"/>
    </location>
</feature>
<sequence>MSYYKGEESQLRRKGCRLRQPPPPPQASASGVYQKINRLDEQSGRIPCSSSNPQILKAAGVAANCNGNDVPICTQPTEKVAPQKKGEQTDKVFLEKINHLDLKESEHQQQPSASPQKSSNCNPESGSGNHKSTNKSPERGGISSSSPGGYPIKTTNPESSKPYDPSIRQSSKPSPNEEVGKLIKPVSEETSDQQVVYDEPVLAFPYLDQREWYPSDGYRSLPIPKQAQRQREPNGYPPPRSLPIPKQAQRQREPLPVPDGYPPPRSPTPLFKLEPPIVQPSSTGSSGCIIS</sequence>
<feature type="compositionally biased region" description="Low complexity" evidence="1">
    <location>
        <begin position="108"/>
        <end position="119"/>
    </location>
</feature>
<dbReference type="Proteomes" id="UP000187203">
    <property type="component" value="Unassembled WGS sequence"/>
</dbReference>
<organism evidence="2 3">
    <name type="scientific">Corchorus olitorius</name>
    <dbReference type="NCBI Taxonomy" id="93759"/>
    <lineage>
        <taxon>Eukaryota</taxon>
        <taxon>Viridiplantae</taxon>
        <taxon>Streptophyta</taxon>
        <taxon>Embryophyta</taxon>
        <taxon>Tracheophyta</taxon>
        <taxon>Spermatophyta</taxon>
        <taxon>Magnoliopsida</taxon>
        <taxon>eudicotyledons</taxon>
        <taxon>Gunneridae</taxon>
        <taxon>Pentapetalae</taxon>
        <taxon>rosids</taxon>
        <taxon>malvids</taxon>
        <taxon>Malvales</taxon>
        <taxon>Malvaceae</taxon>
        <taxon>Grewioideae</taxon>
        <taxon>Apeibeae</taxon>
        <taxon>Corchorus</taxon>
    </lineage>
</organism>
<comment type="caution">
    <text evidence="2">The sequence shown here is derived from an EMBL/GenBank/DDBJ whole genome shotgun (WGS) entry which is preliminary data.</text>
</comment>
<evidence type="ECO:0000313" key="2">
    <source>
        <dbReference type="EMBL" id="OMO53325.1"/>
    </source>
</evidence>